<evidence type="ECO:0000256" key="1">
    <source>
        <dbReference type="SAM" id="MobiDB-lite"/>
    </source>
</evidence>
<evidence type="ECO:0000313" key="3">
    <source>
        <dbReference type="Proteomes" id="UP000775213"/>
    </source>
</evidence>
<dbReference type="Proteomes" id="UP000775213">
    <property type="component" value="Unassembled WGS sequence"/>
</dbReference>
<gene>
    <name evidence="2" type="ORF">IEQ34_002102</name>
</gene>
<organism evidence="2 3">
    <name type="scientific">Dendrobium chrysotoxum</name>
    <name type="common">Orchid</name>
    <dbReference type="NCBI Taxonomy" id="161865"/>
    <lineage>
        <taxon>Eukaryota</taxon>
        <taxon>Viridiplantae</taxon>
        <taxon>Streptophyta</taxon>
        <taxon>Embryophyta</taxon>
        <taxon>Tracheophyta</taxon>
        <taxon>Spermatophyta</taxon>
        <taxon>Magnoliopsida</taxon>
        <taxon>Liliopsida</taxon>
        <taxon>Asparagales</taxon>
        <taxon>Orchidaceae</taxon>
        <taxon>Epidendroideae</taxon>
        <taxon>Malaxideae</taxon>
        <taxon>Dendrobiinae</taxon>
        <taxon>Dendrobium</taxon>
    </lineage>
</organism>
<protein>
    <submittedName>
        <fullName evidence="2">Uncharacterized protein</fullName>
    </submittedName>
</protein>
<proteinExistence type="predicted"/>
<feature type="region of interest" description="Disordered" evidence="1">
    <location>
        <begin position="1"/>
        <end position="50"/>
    </location>
</feature>
<sequence length="86" mass="8457">MRNKALDGGNASRRRERMVGDSDEGSGGNSGEGAVVEQVGGGLTGAGLAGTDGGAGEGELFVVVDDDGFDDGNAVARLVFEEVGAA</sequence>
<evidence type="ECO:0000313" key="2">
    <source>
        <dbReference type="EMBL" id="KAH0468870.1"/>
    </source>
</evidence>
<dbReference type="AlphaFoldDB" id="A0AAV7H416"/>
<accession>A0AAV7H416</accession>
<dbReference type="EMBL" id="JAGFBR010000003">
    <property type="protein sequence ID" value="KAH0468870.1"/>
    <property type="molecule type" value="Genomic_DNA"/>
</dbReference>
<name>A0AAV7H416_DENCH</name>
<comment type="caution">
    <text evidence="2">The sequence shown here is derived from an EMBL/GenBank/DDBJ whole genome shotgun (WGS) entry which is preliminary data.</text>
</comment>
<keyword evidence="3" id="KW-1185">Reference proteome</keyword>
<feature type="compositionally biased region" description="Gly residues" evidence="1">
    <location>
        <begin position="39"/>
        <end position="50"/>
    </location>
</feature>
<reference evidence="2 3" key="1">
    <citation type="journal article" date="2021" name="Hortic Res">
        <title>Chromosome-scale assembly of the Dendrobium chrysotoxum genome enhances the understanding of orchid evolution.</title>
        <authorList>
            <person name="Zhang Y."/>
            <person name="Zhang G.Q."/>
            <person name="Zhang D."/>
            <person name="Liu X.D."/>
            <person name="Xu X.Y."/>
            <person name="Sun W.H."/>
            <person name="Yu X."/>
            <person name="Zhu X."/>
            <person name="Wang Z.W."/>
            <person name="Zhao X."/>
            <person name="Zhong W.Y."/>
            <person name="Chen H."/>
            <person name="Yin W.L."/>
            <person name="Huang T."/>
            <person name="Niu S.C."/>
            <person name="Liu Z.J."/>
        </authorList>
    </citation>
    <scope>NUCLEOTIDE SEQUENCE [LARGE SCALE GENOMIC DNA]</scope>
    <source>
        <strain evidence="2">Lindl</strain>
    </source>
</reference>